<evidence type="ECO:0000313" key="3">
    <source>
        <dbReference type="Proteomes" id="UP000031390"/>
    </source>
</evidence>
<sequence>MSPFRNNDGKRRSSETDKKPDCPSDFMPSRNFQTTAPYFPKSCSLLTMSGV</sequence>
<dbReference type="Proteomes" id="UP000031390">
    <property type="component" value="Unassembled WGS sequence"/>
</dbReference>
<name>A0A0C1E4M6_9NEIS</name>
<dbReference type="AlphaFoldDB" id="A0A0C1E4M6"/>
<reference evidence="2 3" key="1">
    <citation type="submission" date="2014-12" db="EMBL/GenBank/DDBJ databases">
        <title>Genome sequence of Morococcus cerebrosus.</title>
        <authorList>
            <person name="Shin S.-K."/>
            <person name="Yi H."/>
        </authorList>
    </citation>
    <scope>NUCLEOTIDE SEQUENCE [LARGE SCALE GENOMIC DNA]</scope>
    <source>
        <strain evidence="2 3">CIP 81.93</strain>
    </source>
</reference>
<comment type="caution">
    <text evidence="2">The sequence shown here is derived from an EMBL/GenBank/DDBJ whole genome shotgun (WGS) entry which is preliminary data.</text>
</comment>
<proteinExistence type="predicted"/>
<dbReference type="EMBL" id="JUFZ01000075">
    <property type="protein sequence ID" value="KIC06954.1"/>
    <property type="molecule type" value="Genomic_DNA"/>
</dbReference>
<evidence type="ECO:0000256" key="1">
    <source>
        <dbReference type="SAM" id="MobiDB-lite"/>
    </source>
</evidence>
<gene>
    <name evidence="2" type="ORF">MCC93_16370</name>
</gene>
<evidence type="ECO:0000313" key="2">
    <source>
        <dbReference type="EMBL" id="KIC06954.1"/>
    </source>
</evidence>
<organism evidence="2 3">
    <name type="scientific">Morococcus cerebrosus</name>
    <dbReference type="NCBI Taxonomy" id="1056807"/>
    <lineage>
        <taxon>Bacteria</taxon>
        <taxon>Pseudomonadati</taxon>
        <taxon>Pseudomonadota</taxon>
        <taxon>Betaproteobacteria</taxon>
        <taxon>Neisseriales</taxon>
        <taxon>Neisseriaceae</taxon>
        <taxon>Morococcus</taxon>
    </lineage>
</organism>
<feature type="compositionally biased region" description="Basic and acidic residues" evidence="1">
    <location>
        <begin position="7"/>
        <end position="22"/>
    </location>
</feature>
<feature type="region of interest" description="Disordered" evidence="1">
    <location>
        <begin position="1"/>
        <end position="36"/>
    </location>
</feature>
<accession>A0A0C1E4M6</accession>
<protein>
    <submittedName>
        <fullName evidence="2">Uncharacterized protein</fullName>
    </submittedName>
</protein>